<evidence type="ECO:0008006" key="5">
    <source>
        <dbReference type="Google" id="ProtNLM"/>
    </source>
</evidence>
<gene>
    <name evidence="2 4" type="ORF">P152DRAFT_80128</name>
</gene>
<proteinExistence type="predicted"/>
<evidence type="ECO:0000313" key="4">
    <source>
        <dbReference type="RefSeq" id="XP_033532760.1"/>
    </source>
</evidence>
<dbReference type="AlphaFoldDB" id="A0A6G1FZY5"/>
<keyword evidence="3" id="KW-1185">Reference proteome</keyword>
<protein>
    <recommendedName>
        <fullName evidence="5">Transcription factor domain-containing protein</fullName>
    </recommendedName>
</protein>
<reference evidence="2 4" key="1">
    <citation type="submission" date="2020-01" db="EMBL/GenBank/DDBJ databases">
        <authorList>
            <consortium name="DOE Joint Genome Institute"/>
            <person name="Haridas S."/>
            <person name="Albert R."/>
            <person name="Binder M."/>
            <person name="Bloem J."/>
            <person name="Labutti K."/>
            <person name="Salamov A."/>
            <person name="Andreopoulos B."/>
            <person name="Baker S.E."/>
            <person name="Barry K."/>
            <person name="Bills G."/>
            <person name="Bluhm B.H."/>
            <person name="Cannon C."/>
            <person name="Castanera R."/>
            <person name="Culley D.E."/>
            <person name="Daum C."/>
            <person name="Ezra D."/>
            <person name="Gonzalez J.B."/>
            <person name="Henrissat B."/>
            <person name="Kuo A."/>
            <person name="Liang C."/>
            <person name="Lipzen A."/>
            <person name="Lutzoni F."/>
            <person name="Magnuson J."/>
            <person name="Mondo S."/>
            <person name="Nolan M."/>
            <person name="Ohm R."/>
            <person name="Pangilinan J."/>
            <person name="Park H.-J."/>
            <person name="Ramirez L."/>
            <person name="Alfaro M."/>
            <person name="Sun H."/>
            <person name="Tritt A."/>
            <person name="Yoshinaga Y."/>
            <person name="Zwiers L.-H."/>
            <person name="Turgeon B.G."/>
            <person name="Goodwin S.B."/>
            <person name="Spatafora J.W."/>
            <person name="Crous P.W."/>
            <person name="Grigoriev I.V."/>
        </authorList>
    </citation>
    <scope>NUCLEOTIDE SEQUENCE</scope>
    <source>
        <strain evidence="2 4">CBS 781.70</strain>
    </source>
</reference>
<reference evidence="4" key="3">
    <citation type="submission" date="2025-04" db="UniProtKB">
        <authorList>
            <consortium name="RefSeq"/>
        </authorList>
    </citation>
    <scope>IDENTIFICATION</scope>
    <source>
        <strain evidence="4">CBS 781.70</strain>
    </source>
</reference>
<dbReference type="PANTHER" id="PTHR37540:SF5">
    <property type="entry name" value="TRANSCRIPTION FACTOR DOMAIN-CONTAINING PROTEIN"/>
    <property type="match status" value="1"/>
</dbReference>
<evidence type="ECO:0000256" key="1">
    <source>
        <dbReference type="SAM" id="MobiDB-lite"/>
    </source>
</evidence>
<reference evidence="4" key="2">
    <citation type="submission" date="2020-04" db="EMBL/GenBank/DDBJ databases">
        <authorList>
            <consortium name="NCBI Genome Project"/>
        </authorList>
    </citation>
    <scope>NUCLEOTIDE SEQUENCE</scope>
    <source>
        <strain evidence="4">CBS 781.70</strain>
    </source>
</reference>
<accession>A0A6G1FZY5</accession>
<dbReference type="EMBL" id="ML975163">
    <property type="protein sequence ID" value="KAF1811129.1"/>
    <property type="molecule type" value="Genomic_DNA"/>
</dbReference>
<dbReference type="RefSeq" id="XP_033532760.1">
    <property type="nucleotide sequence ID" value="XM_033683254.1"/>
</dbReference>
<dbReference type="GeneID" id="54423824"/>
<feature type="region of interest" description="Disordered" evidence="1">
    <location>
        <begin position="501"/>
        <end position="537"/>
    </location>
</feature>
<evidence type="ECO:0000313" key="3">
    <source>
        <dbReference type="Proteomes" id="UP000504638"/>
    </source>
</evidence>
<feature type="region of interest" description="Disordered" evidence="1">
    <location>
        <begin position="57"/>
        <end position="92"/>
    </location>
</feature>
<feature type="compositionally biased region" description="Polar residues" evidence="1">
    <location>
        <begin position="76"/>
        <end position="91"/>
    </location>
</feature>
<dbReference type="OrthoDB" id="415825at2759"/>
<organism evidence="2">
    <name type="scientific">Eremomyces bilateralis CBS 781.70</name>
    <dbReference type="NCBI Taxonomy" id="1392243"/>
    <lineage>
        <taxon>Eukaryota</taxon>
        <taxon>Fungi</taxon>
        <taxon>Dikarya</taxon>
        <taxon>Ascomycota</taxon>
        <taxon>Pezizomycotina</taxon>
        <taxon>Dothideomycetes</taxon>
        <taxon>Dothideomycetes incertae sedis</taxon>
        <taxon>Eremomycetales</taxon>
        <taxon>Eremomycetaceae</taxon>
        <taxon>Eremomyces</taxon>
    </lineage>
</organism>
<name>A0A6G1FZY5_9PEZI</name>
<dbReference type="PANTHER" id="PTHR37540">
    <property type="entry name" value="TRANSCRIPTION FACTOR (ACR-2), PUTATIVE-RELATED-RELATED"/>
    <property type="match status" value="1"/>
</dbReference>
<evidence type="ECO:0000313" key="2">
    <source>
        <dbReference type="EMBL" id="KAF1811129.1"/>
    </source>
</evidence>
<sequence>MPICTAKPRVKKSSRINARTQEPFHFVTITNPNQSKAQLKSIRSHVMMNFLQKKDAATLSHGESSSKVEGQPSEIELQSSRQPAPSRSTLEIGTHPCSVTPGHQMVIAAGRPKAVSQGLSRYYTAHLQLARQGLLSSKGHAEKKFVEEVKEACRLVEALLLSGTEPGMIIDGGIDTFLAMPQLGRSGINIARLKMHTAHAFSSKGMNIYWMPTLIKHRLSFLSGIILGAVHFDTVNGLVGESAITIAVKIQVMNMLSEALSDPERAKHDVTMMTVAHLALSEVIRGDEWTISTHTKGLRELVFTNGGLSNIGMNGVLAVTACLAVYFSAGFRERLPWKEYMDYIPVNPRLIRRDPSKTIVESPLYCPRDDFFTVLRSKRCTPAIYELICDARDMTNLFVEPNEDSYDGHTAPFCRSTSYENVKSSTAHEYPESNQQYNRRSHETRLMTIYDLHTRILSAKAAAHNLPPGTRPDMVYEAIRLTAVLYSYAIVNKVPLSVASRTATDPATGPDAPRSTPPPIIGADGITRDAPRGPRRQPNLAMRIREALEASGTSDFWGDMAGVLLWCVSVGAVASNPARNFNCSSSARPSDAATTMGMDTPQPFTSSTDERFDIPSNSAAMSNVGFGSIGPLLSFSQRPSDDMIRDYFNSDGQIGTSTPPISSSTITPAFSSPYPFSPGHSDFIFPRSTLSSACLGPNPVVTCSDAYSYPSHPDTFSALDADPRSSTFDLSAAPSFDPIPGIFPATQSGSYSSTLDLWSQAPGIRDVPIDNLQEDRARRWFSMMTIRVVIQCGFGEKAEYMSAAWRKLLEVLKVIGSQPLDD</sequence>
<dbReference type="Proteomes" id="UP000504638">
    <property type="component" value="Unplaced"/>
</dbReference>